<comment type="caution">
    <text evidence="1">The sequence shown here is derived from an EMBL/GenBank/DDBJ whole genome shotgun (WGS) entry which is preliminary data.</text>
</comment>
<protein>
    <submittedName>
        <fullName evidence="1">Uncharacterized protein</fullName>
    </submittedName>
</protein>
<dbReference type="Proteomes" id="UP000485058">
    <property type="component" value="Unassembled WGS sequence"/>
</dbReference>
<dbReference type="EMBL" id="BLLF01002719">
    <property type="protein sequence ID" value="GFH25100.1"/>
    <property type="molecule type" value="Genomic_DNA"/>
</dbReference>
<evidence type="ECO:0000313" key="2">
    <source>
        <dbReference type="Proteomes" id="UP000485058"/>
    </source>
</evidence>
<evidence type="ECO:0000313" key="1">
    <source>
        <dbReference type="EMBL" id="GFH25100.1"/>
    </source>
</evidence>
<name>A0A699ZV56_HAELA</name>
<reference evidence="1 2" key="1">
    <citation type="submission" date="2020-02" db="EMBL/GenBank/DDBJ databases">
        <title>Draft genome sequence of Haematococcus lacustris strain NIES-144.</title>
        <authorList>
            <person name="Morimoto D."/>
            <person name="Nakagawa S."/>
            <person name="Yoshida T."/>
            <person name="Sawayama S."/>
        </authorList>
    </citation>
    <scope>NUCLEOTIDE SEQUENCE [LARGE SCALE GENOMIC DNA]</scope>
    <source>
        <strain evidence="1 2">NIES-144</strain>
    </source>
</reference>
<dbReference type="AlphaFoldDB" id="A0A699ZV56"/>
<sequence length="67" mass="7170">MNINFDVGVGWRTKTLMRTRPSSCWEGRPAEGGTLGLNLTIGTRPSLKHEATMARGCAATATTLPPL</sequence>
<gene>
    <name evidence="1" type="ORF">HaLaN_23008</name>
</gene>
<accession>A0A699ZV56</accession>
<keyword evidence="2" id="KW-1185">Reference proteome</keyword>
<organism evidence="1 2">
    <name type="scientific">Haematococcus lacustris</name>
    <name type="common">Green alga</name>
    <name type="synonym">Haematococcus pluvialis</name>
    <dbReference type="NCBI Taxonomy" id="44745"/>
    <lineage>
        <taxon>Eukaryota</taxon>
        <taxon>Viridiplantae</taxon>
        <taxon>Chlorophyta</taxon>
        <taxon>core chlorophytes</taxon>
        <taxon>Chlorophyceae</taxon>
        <taxon>CS clade</taxon>
        <taxon>Chlamydomonadales</taxon>
        <taxon>Haematococcaceae</taxon>
        <taxon>Haematococcus</taxon>
    </lineage>
</organism>
<proteinExistence type="predicted"/>